<dbReference type="AlphaFoldDB" id="A0AAU6QGL8"/>
<evidence type="ECO:0000313" key="2">
    <source>
        <dbReference type="EMBL" id="WZB40734.1"/>
    </source>
</evidence>
<feature type="signal peptide" evidence="1">
    <location>
        <begin position="1"/>
        <end position="25"/>
    </location>
</feature>
<organism evidence="2">
    <name type="scientific">Prionospio sp. 7 MH-2023</name>
    <dbReference type="NCBI Taxonomy" id="3059275"/>
    <lineage>
        <taxon>Eukaryota</taxon>
        <taxon>Metazoa</taxon>
        <taxon>Spiralia</taxon>
        <taxon>Lophotrochozoa</taxon>
        <taxon>Annelida</taxon>
        <taxon>Polychaeta</taxon>
        <taxon>Sedentaria</taxon>
        <taxon>Canalipalpata</taxon>
        <taxon>Spionida</taxon>
        <taxon>Spionidae</taxon>
        <taxon>Prionospio</taxon>
    </lineage>
</organism>
<gene>
    <name evidence="2" type="primary">ATP8</name>
</gene>
<evidence type="ECO:0000256" key="1">
    <source>
        <dbReference type="SAM" id="SignalP"/>
    </source>
</evidence>
<geneLocation type="mitochondrion" evidence="2"/>
<protein>
    <submittedName>
        <fullName evidence="2">ATP synthase F0 subunit 8</fullName>
    </submittedName>
</protein>
<proteinExistence type="predicted"/>
<feature type="chain" id="PRO_5043369110" evidence="1">
    <location>
        <begin position="26"/>
        <end position="53"/>
    </location>
</feature>
<keyword evidence="1" id="KW-0732">Signal</keyword>
<name>A0AAU6QGL8_9ANNE</name>
<accession>A0AAU6QGL8</accession>
<sequence>MPHLAPLAWALTPLLFWLLLLSASASLWWSTTPSFPMCVKSSHQHAFSPWNWA</sequence>
<keyword evidence="2" id="KW-0496">Mitochondrion</keyword>
<reference evidence="2" key="1">
    <citation type="submission" date="2023-11" db="EMBL/GenBank/DDBJ databases">
        <title>Species delimitation and phylogenetic relationships of the Prionospio complex (Annelida, Spionidae) in the Northeast Atlantic.</title>
        <authorList>
            <person name="Hektoen M.M."/>
            <person name="Bakken T."/>
            <person name="Radashevsky V.I."/>
            <person name="Ekrem T."/>
            <person name="Dunshea G."/>
        </authorList>
    </citation>
    <scope>NUCLEOTIDE SEQUENCE</scope>
    <source>
        <strain evidence="2">ZMBN:152649</strain>
    </source>
</reference>
<dbReference type="EMBL" id="OR935931">
    <property type="protein sequence ID" value="WZB40734.1"/>
    <property type="molecule type" value="Genomic_DNA"/>
</dbReference>